<dbReference type="GO" id="GO:0030123">
    <property type="term" value="C:AP-3 adaptor complex"/>
    <property type="evidence" value="ECO:0007669"/>
    <property type="project" value="InterPro"/>
</dbReference>
<feature type="domain" description="AP-3 complex subunit delta" evidence="2">
    <location>
        <begin position="5"/>
        <end position="75"/>
    </location>
</feature>
<protein>
    <recommendedName>
        <fullName evidence="2">AP-3 complex subunit delta domain-containing protein</fullName>
    </recommendedName>
</protein>
<dbReference type="EMBL" id="CAJNOT010000346">
    <property type="protein sequence ID" value="CAF0948939.1"/>
    <property type="molecule type" value="Genomic_DNA"/>
</dbReference>
<organism evidence="3 5">
    <name type="scientific">Rotaria sordida</name>
    <dbReference type="NCBI Taxonomy" id="392033"/>
    <lineage>
        <taxon>Eukaryota</taxon>
        <taxon>Metazoa</taxon>
        <taxon>Spiralia</taxon>
        <taxon>Gnathifera</taxon>
        <taxon>Rotifera</taxon>
        <taxon>Eurotatoria</taxon>
        <taxon>Bdelloidea</taxon>
        <taxon>Philodinida</taxon>
        <taxon>Philodinidae</taxon>
        <taxon>Rotaria</taxon>
    </lineage>
</organism>
<evidence type="ECO:0000259" key="2">
    <source>
        <dbReference type="Pfam" id="PF06375"/>
    </source>
</evidence>
<accession>A0A814D3R7</accession>
<comment type="caution">
    <text evidence="3">The sequence shown here is derived from an EMBL/GenBank/DDBJ whole genome shotgun (WGS) entry which is preliminary data.</text>
</comment>
<dbReference type="Proteomes" id="UP000663836">
    <property type="component" value="Unassembled WGS sequence"/>
</dbReference>
<sequence length="137" mass="15709">MVNHRKKERNHRKKSDTTVIDDNDDDYIYPTVKVTRGGELPERATESGNEDNDHDGTVRKNKKYDPHQALNIDLNETPIQSIPTPPPQLTSQLKEPVPKQVETLPIVYSINSDPSIAQLDVVFLLKNRTSFIIDHRR</sequence>
<evidence type="ECO:0000256" key="1">
    <source>
        <dbReference type="SAM" id="MobiDB-lite"/>
    </source>
</evidence>
<evidence type="ECO:0000313" key="5">
    <source>
        <dbReference type="Proteomes" id="UP000663864"/>
    </source>
</evidence>
<dbReference type="GO" id="GO:0015031">
    <property type="term" value="P:protein transport"/>
    <property type="evidence" value="ECO:0007669"/>
    <property type="project" value="InterPro"/>
</dbReference>
<dbReference type="Pfam" id="PF06375">
    <property type="entry name" value="AP3D1"/>
    <property type="match status" value="1"/>
</dbReference>
<evidence type="ECO:0000313" key="3">
    <source>
        <dbReference type="EMBL" id="CAF0948939.1"/>
    </source>
</evidence>
<dbReference type="InterPro" id="IPR010474">
    <property type="entry name" value="AP3D_dom_metazoa"/>
</dbReference>
<gene>
    <name evidence="4" type="ORF">JBS370_LOCUS23234</name>
    <name evidence="3" type="ORF">ZHD862_LOCUS9895</name>
</gene>
<feature type="region of interest" description="Disordered" evidence="1">
    <location>
        <begin position="1"/>
        <end position="92"/>
    </location>
</feature>
<dbReference type="EMBL" id="CAJOBD010003392">
    <property type="protein sequence ID" value="CAF3945393.1"/>
    <property type="molecule type" value="Genomic_DNA"/>
</dbReference>
<dbReference type="AlphaFoldDB" id="A0A814D3R7"/>
<dbReference type="Proteomes" id="UP000663864">
    <property type="component" value="Unassembled WGS sequence"/>
</dbReference>
<reference evidence="3" key="1">
    <citation type="submission" date="2021-02" db="EMBL/GenBank/DDBJ databases">
        <authorList>
            <person name="Nowell W R."/>
        </authorList>
    </citation>
    <scope>NUCLEOTIDE SEQUENCE</scope>
</reference>
<evidence type="ECO:0000313" key="4">
    <source>
        <dbReference type="EMBL" id="CAF3945393.1"/>
    </source>
</evidence>
<proteinExistence type="predicted"/>
<feature type="compositionally biased region" description="Basic residues" evidence="1">
    <location>
        <begin position="1"/>
        <end position="14"/>
    </location>
</feature>
<name>A0A814D3R7_9BILA</name>
<feature type="compositionally biased region" description="Basic and acidic residues" evidence="1">
    <location>
        <begin position="54"/>
        <end position="66"/>
    </location>
</feature>